<accession>A0ABT6BEN4</accession>
<dbReference type="SUPFAM" id="SSF101874">
    <property type="entry name" value="YceI-like"/>
    <property type="match status" value="1"/>
</dbReference>
<evidence type="ECO:0000313" key="3">
    <source>
        <dbReference type="EMBL" id="MDF4026586.1"/>
    </source>
</evidence>
<evidence type="ECO:0000313" key="4">
    <source>
        <dbReference type="Proteomes" id="UP001528850"/>
    </source>
</evidence>
<organism evidence="3 4">
    <name type="scientific">Luteibacter sahnii</name>
    <dbReference type="NCBI Taxonomy" id="3021977"/>
    <lineage>
        <taxon>Bacteria</taxon>
        <taxon>Pseudomonadati</taxon>
        <taxon>Pseudomonadota</taxon>
        <taxon>Gammaproteobacteria</taxon>
        <taxon>Lysobacterales</taxon>
        <taxon>Rhodanobacteraceae</taxon>
        <taxon>Luteibacter</taxon>
    </lineage>
</organism>
<dbReference type="RefSeq" id="WP_320552339.1">
    <property type="nucleotide sequence ID" value="NZ_JAQLOK010000007.1"/>
</dbReference>
<dbReference type="PANTHER" id="PTHR34406">
    <property type="entry name" value="PROTEIN YCEI"/>
    <property type="match status" value="1"/>
</dbReference>
<feature type="chain" id="PRO_5046279231" evidence="1">
    <location>
        <begin position="20"/>
        <end position="184"/>
    </location>
</feature>
<dbReference type="Gene3D" id="2.40.128.110">
    <property type="entry name" value="Lipid/polyisoprenoid-binding, YceI-like"/>
    <property type="match status" value="1"/>
</dbReference>
<sequence length="184" mass="19859">MRHLLSAIVLLLVVPLATAAELRIDPGRSRADFSVRLLWVSMVSGSFEKIHGDVTVARAAGTATVTAQIDLDSIRMESARLRRWVLAPEFFDVEHHPVVHFVSLPLPLATLTQGGDVQGSLTIRGVTRPVSFRMAPNDCTPGAMAGCVLRLEGSIDRTDFEMRGHRGALSDRVNLGLAIVLAAA</sequence>
<protein>
    <submittedName>
        <fullName evidence="3">YceI family protein</fullName>
    </submittedName>
</protein>
<dbReference type="EMBL" id="JARJJS010000005">
    <property type="protein sequence ID" value="MDF4026586.1"/>
    <property type="molecule type" value="Genomic_DNA"/>
</dbReference>
<evidence type="ECO:0000256" key="1">
    <source>
        <dbReference type="SAM" id="SignalP"/>
    </source>
</evidence>
<dbReference type="Proteomes" id="UP001528850">
    <property type="component" value="Unassembled WGS sequence"/>
</dbReference>
<comment type="caution">
    <text evidence="3">The sequence shown here is derived from an EMBL/GenBank/DDBJ whole genome shotgun (WGS) entry which is preliminary data.</text>
</comment>
<reference evidence="3 4" key="1">
    <citation type="journal article" date="2024" name="Curr. Microbiol.">
        <title>Luteibacter sahnii sp. nov., A Novel Yellow-Colored Xanthomonadin Pigment Producing Probiotic Bacterium from Healthy Rice Seed Microbiome.</title>
        <authorList>
            <person name="Jaiswal G."/>
            <person name="Rana R."/>
            <person name="Nayak P.K."/>
            <person name="Chouhan R."/>
            <person name="Gandhi S.G."/>
            <person name="Patel H.K."/>
            <person name="Patil P.B."/>
        </authorList>
    </citation>
    <scope>NUCLEOTIDE SEQUENCE [LARGE SCALE GENOMIC DNA]</scope>
    <source>
        <strain evidence="3 4">PPL201</strain>
    </source>
</reference>
<name>A0ABT6BEN4_9GAMM</name>
<keyword evidence="1" id="KW-0732">Signal</keyword>
<proteinExistence type="predicted"/>
<dbReference type="InterPro" id="IPR036761">
    <property type="entry name" value="TTHA0802/YceI-like_sf"/>
</dbReference>
<keyword evidence="4" id="KW-1185">Reference proteome</keyword>
<dbReference type="InterPro" id="IPR007372">
    <property type="entry name" value="Lipid/polyisoprenoid-bd_YceI"/>
</dbReference>
<dbReference type="SMART" id="SM00867">
    <property type="entry name" value="YceI"/>
    <property type="match status" value="1"/>
</dbReference>
<feature type="signal peptide" evidence="1">
    <location>
        <begin position="1"/>
        <end position="19"/>
    </location>
</feature>
<gene>
    <name evidence="3" type="ORF">P3W24_16560</name>
</gene>
<feature type="domain" description="Lipid/polyisoprenoid-binding YceI-like" evidence="2">
    <location>
        <begin position="21"/>
        <end position="182"/>
    </location>
</feature>
<dbReference type="Pfam" id="PF04264">
    <property type="entry name" value="YceI"/>
    <property type="match status" value="1"/>
</dbReference>
<evidence type="ECO:0000259" key="2">
    <source>
        <dbReference type="SMART" id="SM00867"/>
    </source>
</evidence>
<dbReference type="PANTHER" id="PTHR34406:SF1">
    <property type="entry name" value="PROTEIN YCEI"/>
    <property type="match status" value="1"/>
</dbReference>